<proteinExistence type="predicted"/>
<feature type="region of interest" description="Disordered" evidence="1">
    <location>
        <begin position="10"/>
        <end position="49"/>
    </location>
</feature>
<evidence type="ECO:0000256" key="1">
    <source>
        <dbReference type="SAM" id="MobiDB-lite"/>
    </source>
</evidence>
<organism evidence="2 3">
    <name type="scientific">Micromonospora thermarum</name>
    <dbReference type="NCBI Taxonomy" id="2720024"/>
    <lineage>
        <taxon>Bacteria</taxon>
        <taxon>Bacillati</taxon>
        <taxon>Actinomycetota</taxon>
        <taxon>Actinomycetes</taxon>
        <taxon>Micromonosporales</taxon>
        <taxon>Micromonosporaceae</taxon>
        <taxon>Micromonospora</taxon>
    </lineage>
</organism>
<dbReference type="Proteomes" id="UP000783871">
    <property type="component" value="Unassembled WGS sequence"/>
</dbReference>
<evidence type="ECO:0000313" key="2">
    <source>
        <dbReference type="EMBL" id="NJP34684.1"/>
    </source>
</evidence>
<accession>A0ABX0ZDT5</accession>
<feature type="compositionally biased region" description="Pro residues" evidence="1">
    <location>
        <begin position="11"/>
        <end position="23"/>
    </location>
</feature>
<dbReference type="RefSeq" id="WP_168003035.1">
    <property type="nucleotide sequence ID" value="NZ_JAATEO010000027.1"/>
</dbReference>
<evidence type="ECO:0000313" key="3">
    <source>
        <dbReference type="Proteomes" id="UP000783871"/>
    </source>
</evidence>
<gene>
    <name evidence="2" type="ORF">HCJ94_22560</name>
</gene>
<dbReference type="EMBL" id="JAATEO010000027">
    <property type="protein sequence ID" value="NJP34684.1"/>
    <property type="molecule type" value="Genomic_DNA"/>
</dbReference>
<name>A0ABX0ZDT5_9ACTN</name>
<keyword evidence="3" id="KW-1185">Reference proteome</keyword>
<protein>
    <submittedName>
        <fullName evidence="2">Uncharacterized protein</fullName>
    </submittedName>
</protein>
<sequence>MRLRFWRCARPTPPTPVSTPPGQLPRRTPNERPTWATAPTRAFPMNRPGCPGRLTRAQEWRANGGRWSCGPEGPR</sequence>
<reference evidence="2 3" key="1">
    <citation type="submission" date="2020-03" db="EMBL/GenBank/DDBJ databases">
        <title>WGS of actinomycetes isolated from Thailand.</title>
        <authorList>
            <person name="Thawai C."/>
        </authorList>
    </citation>
    <scope>NUCLEOTIDE SEQUENCE [LARGE SCALE GENOMIC DNA]</scope>
    <source>
        <strain evidence="2 3">HSS6-12</strain>
    </source>
</reference>
<comment type="caution">
    <text evidence="2">The sequence shown here is derived from an EMBL/GenBank/DDBJ whole genome shotgun (WGS) entry which is preliminary data.</text>
</comment>